<dbReference type="RefSeq" id="WP_162378129.1">
    <property type="nucleotide sequence ID" value="NZ_JBHTKN010000016.1"/>
</dbReference>
<evidence type="ECO:0000313" key="2">
    <source>
        <dbReference type="Proteomes" id="UP001597033"/>
    </source>
</evidence>
<protein>
    <recommendedName>
        <fullName evidence="3">Bacteriocin-like protein</fullName>
    </recommendedName>
</protein>
<evidence type="ECO:0008006" key="3">
    <source>
        <dbReference type="Google" id="ProtNLM"/>
    </source>
</evidence>
<evidence type="ECO:0000313" key="1">
    <source>
        <dbReference type="EMBL" id="MFD1043949.1"/>
    </source>
</evidence>
<comment type="caution">
    <text evidence="1">The sequence shown here is derived from an EMBL/GenBank/DDBJ whole genome shotgun (WGS) entry which is preliminary data.</text>
</comment>
<sequence>MRSLTVDEVGAVAGGELECTVTVSKDPSLSCTGSASDWAAAGKAVWNFLAASPVTVPGIIERIK</sequence>
<gene>
    <name evidence="1" type="ORF">ACFQ2N_16470</name>
</gene>
<accession>A0ABW3M2X2</accession>
<organism evidence="1 2">
    <name type="scientific">Pseudoxanthomonas kaohsiungensis</name>
    <dbReference type="NCBI Taxonomy" id="283923"/>
    <lineage>
        <taxon>Bacteria</taxon>
        <taxon>Pseudomonadati</taxon>
        <taxon>Pseudomonadota</taxon>
        <taxon>Gammaproteobacteria</taxon>
        <taxon>Lysobacterales</taxon>
        <taxon>Lysobacteraceae</taxon>
        <taxon>Pseudoxanthomonas</taxon>
    </lineage>
</organism>
<reference evidence="2" key="1">
    <citation type="journal article" date="2019" name="Int. J. Syst. Evol. Microbiol.">
        <title>The Global Catalogue of Microorganisms (GCM) 10K type strain sequencing project: providing services to taxonomists for standard genome sequencing and annotation.</title>
        <authorList>
            <consortium name="The Broad Institute Genomics Platform"/>
            <consortium name="The Broad Institute Genome Sequencing Center for Infectious Disease"/>
            <person name="Wu L."/>
            <person name="Ma J."/>
        </authorList>
    </citation>
    <scope>NUCLEOTIDE SEQUENCE [LARGE SCALE GENOMIC DNA]</scope>
    <source>
        <strain evidence="2">CCUG 55854</strain>
    </source>
</reference>
<dbReference type="EMBL" id="JBHTKN010000016">
    <property type="protein sequence ID" value="MFD1043949.1"/>
    <property type="molecule type" value="Genomic_DNA"/>
</dbReference>
<keyword evidence="2" id="KW-1185">Reference proteome</keyword>
<dbReference type="Proteomes" id="UP001597033">
    <property type="component" value="Unassembled WGS sequence"/>
</dbReference>
<name>A0ABW3M2X2_9GAMM</name>
<proteinExistence type="predicted"/>